<dbReference type="InterPro" id="IPR012919">
    <property type="entry name" value="SUN_dom"/>
</dbReference>
<dbReference type="InterPro" id="IPR045119">
    <property type="entry name" value="SUN1-5"/>
</dbReference>
<evidence type="ECO:0000313" key="9">
    <source>
        <dbReference type="Proteomes" id="UP000799539"/>
    </source>
</evidence>
<name>A0A6A6FUP3_9PEZI</name>
<evidence type="ECO:0000256" key="2">
    <source>
        <dbReference type="ARBA" id="ARBA00022692"/>
    </source>
</evidence>
<dbReference type="PANTHER" id="PTHR12911">
    <property type="entry name" value="SAD1/UNC-84-LIKE PROTEIN-RELATED"/>
    <property type="match status" value="1"/>
</dbReference>
<proteinExistence type="predicted"/>
<dbReference type="GO" id="GO:0043495">
    <property type="term" value="F:protein-membrane adaptor activity"/>
    <property type="evidence" value="ECO:0007669"/>
    <property type="project" value="TreeGrafter"/>
</dbReference>
<evidence type="ECO:0000256" key="5">
    <source>
        <dbReference type="SAM" id="MobiDB-lite"/>
    </source>
</evidence>
<organism evidence="8 9">
    <name type="scientific">Cercospora zeae-maydis SCOH1-5</name>
    <dbReference type="NCBI Taxonomy" id="717836"/>
    <lineage>
        <taxon>Eukaryota</taxon>
        <taxon>Fungi</taxon>
        <taxon>Dikarya</taxon>
        <taxon>Ascomycota</taxon>
        <taxon>Pezizomycotina</taxon>
        <taxon>Dothideomycetes</taxon>
        <taxon>Dothideomycetidae</taxon>
        <taxon>Mycosphaerellales</taxon>
        <taxon>Mycosphaerellaceae</taxon>
        <taxon>Cercospora</taxon>
    </lineage>
</organism>
<evidence type="ECO:0000256" key="6">
    <source>
        <dbReference type="SAM" id="Phobius"/>
    </source>
</evidence>
<dbReference type="Gene3D" id="2.60.120.260">
    <property type="entry name" value="Galactose-binding domain-like"/>
    <property type="match status" value="1"/>
</dbReference>
<feature type="compositionally biased region" description="Low complexity" evidence="5">
    <location>
        <begin position="53"/>
        <end position="66"/>
    </location>
</feature>
<dbReference type="Proteomes" id="UP000799539">
    <property type="component" value="Unassembled WGS sequence"/>
</dbReference>
<evidence type="ECO:0000313" key="8">
    <source>
        <dbReference type="EMBL" id="KAF2217137.1"/>
    </source>
</evidence>
<sequence>MVGGATPRATRSRNGTPLPAVPSRQSHAYGAQGKAALEQQVTTSAADVNAAFTTTTRRSQRTSTRQLSHDTATPAPPTKLGRKSKTAATVIEEEDDFPEINGSTRSVIDQDETAETDDEARPGTSLQHSAAYINAPFVAPARPLSQRMPARTLPPPADASPDDELTHQPWLVTVFFHTMPRYIKAFYGQGWRRTILLALTLFLTIFLTCALFFLGLLGAALVPLPANWEPYRTACIYRTALIVGLPGYDRPPQELELRWQRFTHDEMFSHLLPQVNVSEYQWVINAHLLGRIEGLENQTEIVKQHQAANDVMVAELQKILPMTTVLEKENGELVIPQLFWQALAQKMESSDASPIWERFISTNEEKYRAYSNEVMAGNFEDMAKSHHLLTQGEFHDALSKHSLSVHHDLDQIIRKFRLNVLEEARSAARDVLEKSEIMSLARQQIRALGHANYVYNLDKKLNQINYFSTGLGAMVDPHYTSATKMPSTTTIWQSLLHISGFARQYPHPPSMALTTWEEATDAWCAETSKDEKAMAQLTVKTAHKINPTEVTIEHIPASGTRDVSAAPRDFEVWAQVANKTEADRINASNVDLVSMHTSVDKACKTKPPNGESNWVCLAGEQYDVNWHNFVQSFTIWPDLASDRIAIRVLSNWGSPDHTCLYRVRVTGTEVQ</sequence>
<dbReference type="Pfam" id="PF07738">
    <property type="entry name" value="Sad1_UNC"/>
    <property type="match status" value="2"/>
</dbReference>
<dbReference type="AlphaFoldDB" id="A0A6A6FUP3"/>
<keyword evidence="4 6" id="KW-0472">Membrane</keyword>
<dbReference type="OrthoDB" id="342281at2759"/>
<dbReference type="PROSITE" id="PS51469">
    <property type="entry name" value="SUN"/>
    <property type="match status" value="1"/>
</dbReference>
<dbReference type="EMBL" id="ML992663">
    <property type="protein sequence ID" value="KAF2217137.1"/>
    <property type="molecule type" value="Genomic_DNA"/>
</dbReference>
<evidence type="ECO:0000256" key="1">
    <source>
        <dbReference type="ARBA" id="ARBA00004370"/>
    </source>
</evidence>
<dbReference type="GO" id="GO:0034993">
    <property type="term" value="C:meiotic nuclear membrane microtubule tethering complex"/>
    <property type="evidence" value="ECO:0007669"/>
    <property type="project" value="TreeGrafter"/>
</dbReference>
<keyword evidence="9" id="KW-1185">Reference proteome</keyword>
<evidence type="ECO:0000256" key="4">
    <source>
        <dbReference type="ARBA" id="ARBA00023136"/>
    </source>
</evidence>
<evidence type="ECO:0000259" key="7">
    <source>
        <dbReference type="PROSITE" id="PS51469"/>
    </source>
</evidence>
<comment type="subcellular location">
    <subcellularLocation>
        <location evidence="1">Membrane</location>
    </subcellularLocation>
</comment>
<evidence type="ECO:0000256" key="3">
    <source>
        <dbReference type="ARBA" id="ARBA00022989"/>
    </source>
</evidence>
<feature type="compositionally biased region" description="Acidic residues" evidence="5">
    <location>
        <begin position="109"/>
        <end position="118"/>
    </location>
</feature>
<feature type="region of interest" description="Disordered" evidence="5">
    <location>
        <begin position="1"/>
        <end position="126"/>
    </location>
</feature>
<reference evidence="8" key="1">
    <citation type="journal article" date="2020" name="Stud. Mycol.">
        <title>101 Dothideomycetes genomes: a test case for predicting lifestyles and emergence of pathogens.</title>
        <authorList>
            <person name="Haridas S."/>
            <person name="Albert R."/>
            <person name="Binder M."/>
            <person name="Bloem J."/>
            <person name="Labutti K."/>
            <person name="Salamov A."/>
            <person name="Andreopoulos B."/>
            <person name="Baker S."/>
            <person name="Barry K."/>
            <person name="Bills G."/>
            <person name="Bluhm B."/>
            <person name="Cannon C."/>
            <person name="Castanera R."/>
            <person name="Culley D."/>
            <person name="Daum C."/>
            <person name="Ezra D."/>
            <person name="Gonzalez J."/>
            <person name="Henrissat B."/>
            <person name="Kuo A."/>
            <person name="Liang C."/>
            <person name="Lipzen A."/>
            <person name="Lutzoni F."/>
            <person name="Magnuson J."/>
            <person name="Mondo S."/>
            <person name="Nolan M."/>
            <person name="Ohm R."/>
            <person name="Pangilinan J."/>
            <person name="Park H.-J."/>
            <person name="Ramirez L."/>
            <person name="Alfaro M."/>
            <person name="Sun H."/>
            <person name="Tritt A."/>
            <person name="Yoshinaga Y."/>
            <person name="Zwiers L.-H."/>
            <person name="Turgeon B."/>
            <person name="Goodwin S."/>
            <person name="Spatafora J."/>
            <person name="Crous P."/>
            <person name="Grigoriev I."/>
        </authorList>
    </citation>
    <scope>NUCLEOTIDE SEQUENCE</scope>
    <source>
        <strain evidence="8">SCOH1-5</strain>
    </source>
</reference>
<feature type="domain" description="SUN" evidence="7">
    <location>
        <begin position="472"/>
        <end position="670"/>
    </location>
</feature>
<gene>
    <name evidence="8" type="ORF">CERZMDRAFT_93194</name>
</gene>
<protein>
    <recommendedName>
        <fullName evidence="7">SUN domain-containing protein</fullName>
    </recommendedName>
</protein>
<feature type="transmembrane region" description="Helical" evidence="6">
    <location>
        <begin position="194"/>
        <end position="222"/>
    </location>
</feature>
<keyword evidence="2 6" id="KW-0812">Transmembrane</keyword>
<keyword evidence="3 6" id="KW-1133">Transmembrane helix</keyword>
<accession>A0A6A6FUP3</accession>
<dbReference type="PANTHER" id="PTHR12911:SF8">
    <property type="entry name" value="KLAROID PROTEIN-RELATED"/>
    <property type="match status" value="1"/>
</dbReference>